<evidence type="ECO:0000256" key="1">
    <source>
        <dbReference type="SAM" id="MobiDB-lite"/>
    </source>
</evidence>
<feature type="compositionally biased region" description="Basic and acidic residues" evidence="1">
    <location>
        <begin position="79"/>
        <end position="97"/>
    </location>
</feature>
<organism evidence="2 3">
    <name type="scientific">Pleuronectes platessa</name>
    <name type="common">European plaice</name>
    <dbReference type="NCBI Taxonomy" id="8262"/>
    <lineage>
        <taxon>Eukaryota</taxon>
        <taxon>Metazoa</taxon>
        <taxon>Chordata</taxon>
        <taxon>Craniata</taxon>
        <taxon>Vertebrata</taxon>
        <taxon>Euteleostomi</taxon>
        <taxon>Actinopterygii</taxon>
        <taxon>Neopterygii</taxon>
        <taxon>Teleostei</taxon>
        <taxon>Neoteleostei</taxon>
        <taxon>Acanthomorphata</taxon>
        <taxon>Carangaria</taxon>
        <taxon>Pleuronectiformes</taxon>
        <taxon>Pleuronectoidei</taxon>
        <taxon>Pleuronectidae</taxon>
        <taxon>Pleuronectes</taxon>
    </lineage>
</organism>
<comment type="caution">
    <text evidence="2">The sequence shown here is derived from an EMBL/GenBank/DDBJ whole genome shotgun (WGS) entry which is preliminary data.</text>
</comment>
<protein>
    <submittedName>
        <fullName evidence="2">Uncharacterized protein</fullName>
    </submittedName>
</protein>
<keyword evidence="3" id="KW-1185">Reference proteome</keyword>
<proteinExistence type="predicted"/>
<feature type="region of interest" description="Disordered" evidence="1">
    <location>
        <begin position="1"/>
        <end position="117"/>
    </location>
</feature>
<sequence>MDACPPSSLDHLLLSTQPPPHGADIISMQPASSPPVASHKGALGALVVDPSHAMDHATMPPSQNVPALSGGDRQPPPADTRRALEKTKEAFQRRELKASPSVVSPLQRGGGASVRTPTVKAGSAACLVEMTLNLFPNHATWAVT</sequence>
<accession>A0A9N7V0K7</accession>
<dbReference type="EMBL" id="CADEAL010002469">
    <property type="protein sequence ID" value="CAB1440569.1"/>
    <property type="molecule type" value="Genomic_DNA"/>
</dbReference>
<name>A0A9N7V0K7_PLEPL</name>
<evidence type="ECO:0000313" key="3">
    <source>
        <dbReference type="Proteomes" id="UP001153269"/>
    </source>
</evidence>
<evidence type="ECO:0000313" key="2">
    <source>
        <dbReference type="EMBL" id="CAB1440569.1"/>
    </source>
</evidence>
<reference evidence="2" key="1">
    <citation type="submission" date="2020-03" db="EMBL/GenBank/DDBJ databases">
        <authorList>
            <person name="Weist P."/>
        </authorList>
    </citation>
    <scope>NUCLEOTIDE SEQUENCE</scope>
</reference>
<gene>
    <name evidence="2" type="ORF">PLEPLA_LOCUS28335</name>
</gene>
<dbReference type="AlphaFoldDB" id="A0A9N7V0K7"/>
<dbReference type="Proteomes" id="UP001153269">
    <property type="component" value="Unassembled WGS sequence"/>
</dbReference>